<dbReference type="PANTHER" id="PTHR14272:SF4">
    <property type="entry name" value="SERTA DOMAIN-CONTAINING PROTEIN 4"/>
    <property type="match status" value="1"/>
</dbReference>
<proteinExistence type="predicted"/>
<gene>
    <name evidence="3" type="primary">SERTAD4</name>
</gene>
<evidence type="ECO:0000313" key="2">
    <source>
        <dbReference type="Proteomes" id="UP000515131"/>
    </source>
</evidence>
<dbReference type="GO" id="GO:0005634">
    <property type="term" value="C:nucleus"/>
    <property type="evidence" value="ECO:0007669"/>
    <property type="project" value="InterPro"/>
</dbReference>
<evidence type="ECO:0000313" key="3">
    <source>
        <dbReference type="RefSeq" id="XP_025777002.1"/>
    </source>
</evidence>
<dbReference type="GeneID" id="112857881"/>
<dbReference type="Proteomes" id="UP000515131">
    <property type="component" value="Unplaced"/>
</dbReference>
<feature type="region of interest" description="Disordered" evidence="1">
    <location>
        <begin position="31"/>
        <end position="64"/>
    </location>
</feature>
<name>A0A6P6HMN1_PUMCO</name>
<dbReference type="InterPro" id="IPR029708">
    <property type="entry name" value="SERTAD4"/>
</dbReference>
<dbReference type="AlphaFoldDB" id="A0A6P6HMN1"/>
<sequence>MTLVLSMNRFCEPIVSEGAAEIAGYQTLWEADSYGGPSPPGPAQAPLQGDRGAGPPLAGSHYRGISNPITASKITYFKRKYVEEEDFHPPLSSCSHKRRAGNNLAADMGVKRCQPHNKHQTRI</sequence>
<evidence type="ECO:0000256" key="1">
    <source>
        <dbReference type="SAM" id="MobiDB-lite"/>
    </source>
</evidence>
<keyword evidence="2" id="KW-1185">Reference proteome</keyword>
<protein>
    <submittedName>
        <fullName evidence="3">SERTA domain-containing protein 4 isoform X2</fullName>
    </submittedName>
</protein>
<dbReference type="PANTHER" id="PTHR14272">
    <property type="entry name" value="SERTA DOMAIN-CONTAINING PROTEIN 4"/>
    <property type="match status" value="1"/>
</dbReference>
<dbReference type="RefSeq" id="XP_025777002.1">
    <property type="nucleotide sequence ID" value="XM_025921217.1"/>
</dbReference>
<organism evidence="2 3">
    <name type="scientific">Puma concolor</name>
    <name type="common">Mountain lion</name>
    <name type="synonym">Felis concolor</name>
    <dbReference type="NCBI Taxonomy" id="9696"/>
    <lineage>
        <taxon>Eukaryota</taxon>
        <taxon>Metazoa</taxon>
        <taxon>Chordata</taxon>
        <taxon>Craniata</taxon>
        <taxon>Vertebrata</taxon>
        <taxon>Euteleostomi</taxon>
        <taxon>Mammalia</taxon>
        <taxon>Eutheria</taxon>
        <taxon>Laurasiatheria</taxon>
        <taxon>Carnivora</taxon>
        <taxon>Feliformia</taxon>
        <taxon>Felidae</taxon>
        <taxon>Felinae</taxon>
        <taxon>Puma</taxon>
    </lineage>
</organism>
<reference evidence="3" key="1">
    <citation type="submission" date="2025-08" db="UniProtKB">
        <authorList>
            <consortium name="RefSeq"/>
        </authorList>
    </citation>
    <scope>IDENTIFICATION</scope>
    <source>
        <tissue evidence="3">Blood</tissue>
    </source>
</reference>
<dbReference type="CTD" id="56256"/>
<accession>A0A6P6HMN1</accession>